<accession>A0A1R3L280</accession>
<comment type="caution">
    <text evidence="2">The sequence shown here is derived from an EMBL/GenBank/DDBJ whole genome shotgun (WGS) entry which is preliminary data.</text>
</comment>
<feature type="chain" id="PRO_5012458507" evidence="1">
    <location>
        <begin position="26"/>
        <end position="319"/>
    </location>
</feature>
<reference evidence="3" key="1">
    <citation type="submission" date="2013-09" db="EMBL/GenBank/DDBJ databases">
        <title>Corchorus olitorius genome sequencing.</title>
        <authorList>
            <person name="Alam M."/>
            <person name="Haque M.S."/>
            <person name="Islam M.S."/>
            <person name="Emdad E.M."/>
            <person name="Islam M.M."/>
            <person name="Ahmed B."/>
            <person name="Halim A."/>
            <person name="Hossen Q.M.M."/>
            <person name="Hossain M.Z."/>
            <person name="Ahmed R."/>
            <person name="Khan M.M."/>
            <person name="Islam R."/>
            <person name="Rashid M.M."/>
            <person name="Khan S.A."/>
            <person name="Rahman M.S."/>
            <person name="Alam M."/>
            <person name="Yahiya A.S."/>
            <person name="Khan M.S."/>
            <person name="Azam M.S."/>
            <person name="Haque T."/>
            <person name="Lashkar M.Z.H."/>
            <person name="Akhand A.I."/>
            <person name="Morshed G."/>
            <person name="Roy S."/>
            <person name="Uddin K.S."/>
            <person name="Rabeya T."/>
            <person name="Hossain A.S."/>
            <person name="Chowdhury A."/>
            <person name="Snigdha A.R."/>
            <person name="Mortoza M.S."/>
            <person name="Matin S.A."/>
            <person name="Hoque S.M.E."/>
            <person name="Islam M.K."/>
            <person name="Roy D.K."/>
            <person name="Haider R."/>
            <person name="Moosa M.M."/>
            <person name="Elias S.M."/>
            <person name="Hasan A.M."/>
            <person name="Jahan S."/>
            <person name="Shafiuddin M."/>
            <person name="Mahmood N."/>
            <person name="Shommy N.S."/>
        </authorList>
    </citation>
    <scope>NUCLEOTIDE SEQUENCE [LARGE SCALE GENOMIC DNA]</scope>
    <source>
        <strain evidence="3">cv. O-4</strain>
    </source>
</reference>
<evidence type="ECO:0000256" key="1">
    <source>
        <dbReference type="SAM" id="SignalP"/>
    </source>
</evidence>
<evidence type="ECO:0000313" key="3">
    <source>
        <dbReference type="Proteomes" id="UP000187203"/>
    </source>
</evidence>
<keyword evidence="3" id="KW-1185">Reference proteome</keyword>
<dbReference type="Proteomes" id="UP000187203">
    <property type="component" value="Unassembled WGS sequence"/>
</dbReference>
<proteinExistence type="predicted"/>
<organism evidence="2 3">
    <name type="scientific">Corchorus olitorius</name>
    <dbReference type="NCBI Taxonomy" id="93759"/>
    <lineage>
        <taxon>Eukaryota</taxon>
        <taxon>Viridiplantae</taxon>
        <taxon>Streptophyta</taxon>
        <taxon>Embryophyta</taxon>
        <taxon>Tracheophyta</taxon>
        <taxon>Spermatophyta</taxon>
        <taxon>Magnoliopsida</taxon>
        <taxon>eudicotyledons</taxon>
        <taxon>Gunneridae</taxon>
        <taxon>Pentapetalae</taxon>
        <taxon>rosids</taxon>
        <taxon>malvids</taxon>
        <taxon>Malvales</taxon>
        <taxon>Malvaceae</taxon>
        <taxon>Grewioideae</taxon>
        <taxon>Apeibeae</taxon>
        <taxon>Corchorus</taxon>
    </lineage>
</organism>
<feature type="non-terminal residue" evidence="2">
    <location>
        <position position="319"/>
    </location>
</feature>
<sequence length="319" mass="34145">HVAALAVLLGDVAHALLVAFEGCDGRDLQRSEGAVVVVALDPRQGADQLRIADHEADPPASHVVALGQGEELHRDILGSRHLHDRRGFPAVVDDVGIGQVVDHQHAILLGQFNHPLEEVQLHALRRRVRGEAEDHHLRLRNGLADGPLQLGEEVHARDQRHRTHLGAGDYRAVDVDRVAGVGHQHRVAVVQGSQHQVCQAFLGADGNDGFALGVDLDLVAVLVPARNRAAQTGDASGSGIAVGVFTLGDLHQLLDDVRRRGPVGVAHAQVDDVLATTARGHLEFGGDVEDVGGETIDARKTARRTLFGHDFLEDVSARN</sequence>
<evidence type="ECO:0000313" key="2">
    <source>
        <dbReference type="EMBL" id="OMP13380.1"/>
    </source>
</evidence>
<name>A0A1R3L280_9ROSI</name>
<feature type="non-terminal residue" evidence="2">
    <location>
        <position position="1"/>
    </location>
</feature>
<gene>
    <name evidence="2" type="ORF">COLO4_01793</name>
</gene>
<dbReference type="AlphaFoldDB" id="A0A1R3L280"/>
<protein>
    <submittedName>
        <fullName evidence="2">Uncharacterized protein</fullName>
    </submittedName>
</protein>
<keyword evidence="1" id="KW-0732">Signal</keyword>
<dbReference type="EMBL" id="AWUE01004437">
    <property type="protein sequence ID" value="OMP13380.1"/>
    <property type="molecule type" value="Genomic_DNA"/>
</dbReference>
<feature type="signal peptide" evidence="1">
    <location>
        <begin position="1"/>
        <end position="25"/>
    </location>
</feature>